<protein>
    <submittedName>
        <fullName evidence="4">Alcohol dehydrogenase</fullName>
    </submittedName>
</protein>
<dbReference type="PANTHER" id="PTHR48106:SF13">
    <property type="entry name" value="QUINONE OXIDOREDUCTASE-RELATED"/>
    <property type="match status" value="1"/>
</dbReference>
<dbReference type="GO" id="GO:0005829">
    <property type="term" value="C:cytosol"/>
    <property type="evidence" value="ECO:0007669"/>
    <property type="project" value="TreeGrafter"/>
</dbReference>
<dbReference type="Proteomes" id="UP000186364">
    <property type="component" value="Unassembled WGS sequence"/>
</dbReference>
<gene>
    <name evidence="4" type="ORF">BJF93_17865</name>
</gene>
<comment type="caution">
    <text evidence="4">The sequence shown here is derived from an EMBL/GenBank/DDBJ whole genome shotgun (WGS) entry which is preliminary data.</text>
</comment>
<dbReference type="GO" id="GO:0003960">
    <property type="term" value="F:quinone reductase (NADPH) activity"/>
    <property type="evidence" value="ECO:0007669"/>
    <property type="project" value="InterPro"/>
</dbReference>
<dbReference type="PANTHER" id="PTHR48106">
    <property type="entry name" value="QUINONE OXIDOREDUCTASE PIG3-RELATED"/>
    <property type="match status" value="1"/>
</dbReference>
<name>A0A1Q9ATM3_9HYPH</name>
<dbReference type="GO" id="GO:0035925">
    <property type="term" value="F:mRNA 3'-UTR AU-rich region binding"/>
    <property type="evidence" value="ECO:0007669"/>
    <property type="project" value="TreeGrafter"/>
</dbReference>
<evidence type="ECO:0000259" key="3">
    <source>
        <dbReference type="SMART" id="SM00829"/>
    </source>
</evidence>
<dbReference type="SUPFAM" id="SSF51735">
    <property type="entry name" value="NAD(P)-binding Rossmann-fold domains"/>
    <property type="match status" value="1"/>
</dbReference>
<organism evidence="4 5">
    <name type="scientific">Xaviernesmea oryzae</name>
    <dbReference type="NCBI Taxonomy" id="464029"/>
    <lineage>
        <taxon>Bacteria</taxon>
        <taxon>Pseudomonadati</taxon>
        <taxon>Pseudomonadota</taxon>
        <taxon>Alphaproteobacteria</taxon>
        <taxon>Hyphomicrobiales</taxon>
        <taxon>Rhizobiaceae</taxon>
        <taxon>Rhizobium/Agrobacterium group</taxon>
        <taxon>Xaviernesmea</taxon>
    </lineage>
</organism>
<dbReference type="InterPro" id="IPR013149">
    <property type="entry name" value="ADH-like_C"/>
</dbReference>
<evidence type="ECO:0000313" key="4">
    <source>
        <dbReference type="EMBL" id="OLP58691.1"/>
    </source>
</evidence>
<keyword evidence="5" id="KW-1185">Reference proteome</keyword>
<dbReference type="InterPro" id="IPR020843">
    <property type="entry name" value="ER"/>
</dbReference>
<dbReference type="InterPro" id="IPR036291">
    <property type="entry name" value="NAD(P)-bd_dom_sf"/>
</dbReference>
<dbReference type="SUPFAM" id="SSF50129">
    <property type="entry name" value="GroES-like"/>
    <property type="match status" value="1"/>
</dbReference>
<dbReference type="CDD" id="cd05286">
    <property type="entry name" value="QOR2"/>
    <property type="match status" value="1"/>
</dbReference>
<sequence length="322" mass="33588">MDQKIELIAAGGIDGLRLADCPPQAPGEGEIRLRHQAAGINFIDIYHRTGLYPLPLPAVLGVEGAGVVEALGPGVTGLQVGDRIAYAGTPGAYAATRLLPAWRAIALPEDIETEAAAAAFLRGMTAHMLLTRCFPVEQGATLLIHAAAGGLGTALSRWAKHLGARVIGTVSNEEKAGIARENGVDHLILGRNADLAGEVARLTEGRGVDFAIDGLGGTMLRQTLACVRRFGTVASVGQAAGPIPPIPVEEIGPLRSLSLMRPSVMAYAAERETYPRAAEAVINALRQGLLPAPAHRYRLAEAGQAQADLEAGRTAGSVMLQF</sequence>
<evidence type="ECO:0000313" key="5">
    <source>
        <dbReference type="Proteomes" id="UP000186364"/>
    </source>
</evidence>
<dbReference type="Gene3D" id="3.40.50.720">
    <property type="entry name" value="NAD(P)-binding Rossmann-like Domain"/>
    <property type="match status" value="1"/>
</dbReference>
<dbReference type="OrthoDB" id="9805883at2"/>
<dbReference type="Gene3D" id="3.90.180.10">
    <property type="entry name" value="Medium-chain alcohol dehydrogenases, catalytic domain"/>
    <property type="match status" value="1"/>
</dbReference>
<reference evidence="4 5" key="1">
    <citation type="submission" date="2016-09" db="EMBL/GenBank/DDBJ databases">
        <title>Rhizobium sp. nov., a novel species isolated from the rice rhizosphere.</title>
        <authorList>
            <person name="Zhao J."/>
            <person name="Zhang X."/>
        </authorList>
    </citation>
    <scope>NUCLEOTIDE SEQUENCE [LARGE SCALE GENOMIC DNA]</scope>
    <source>
        <strain evidence="4 5">1.7048</strain>
    </source>
</reference>
<dbReference type="InterPro" id="IPR047618">
    <property type="entry name" value="QOR-like"/>
</dbReference>
<dbReference type="SMART" id="SM00829">
    <property type="entry name" value="PKS_ER"/>
    <property type="match status" value="1"/>
</dbReference>
<dbReference type="GO" id="GO:0070402">
    <property type="term" value="F:NADPH binding"/>
    <property type="evidence" value="ECO:0007669"/>
    <property type="project" value="TreeGrafter"/>
</dbReference>
<keyword evidence="2" id="KW-0560">Oxidoreductase</keyword>
<dbReference type="InterPro" id="IPR011032">
    <property type="entry name" value="GroES-like_sf"/>
</dbReference>
<evidence type="ECO:0000256" key="2">
    <source>
        <dbReference type="ARBA" id="ARBA00023002"/>
    </source>
</evidence>
<dbReference type="EMBL" id="MKIP01000057">
    <property type="protein sequence ID" value="OLP58691.1"/>
    <property type="molecule type" value="Genomic_DNA"/>
</dbReference>
<dbReference type="AlphaFoldDB" id="A0A1Q9ATM3"/>
<proteinExistence type="predicted"/>
<feature type="domain" description="Enoyl reductase (ER)" evidence="3">
    <location>
        <begin position="11"/>
        <end position="320"/>
    </location>
</feature>
<accession>A0A1Q9ATM3</accession>
<dbReference type="InterPro" id="IPR013154">
    <property type="entry name" value="ADH-like_N"/>
</dbReference>
<keyword evidence="1" id="KW-0521">NADP</keyword>
<dbReference type="RefSeq" id="WP_075629115.1">
    <property type="nucleotide sequence ID" value="NZ_FOAM01000003.1"/>
</dbReference>
<dbReference type="Pfam" id="PF00107">
    <property type="entry name" value="ADH_zinc_N"/>
    <property type="match status" value="1"/>
</dbReference>
<dbReference type="Pfam" id="PF08240">
    <property type="entry name" value="ADH_N"/>
    <property type="match status" value="1"/>
</dbReference>
<evidence type="ECO:0000256" key="1">
    <source>
        <dbReference type="ARBA" id="ARBA00022857"/>
    </source>
</evidence>